<feature type="region of interest" description="Disordered" evidence="3">
    <location>
        <begin position="41"/>
        <end position="79"/>
    </location>
</feature>
<dbReference type="InterPro" id="IPR002637">
    <property type="entry name" value="RdgB/HAM1"/>
</dbReference>
<comment type="similarity">
    <text evidence="1">Belongs to the HAM1 NTPase family.</text>
</comment>
<protein>
    <submittedName>
        <fullName evidence="4">Inosine triphosphate pyrophosphatase</fullName>
    </submittedName>
</protein>
<proteinExistence type="inferred from homology"/>
<evidence type="ECO:0000313" key="5">
    <source>
        <dbReference type="Proteomes" id="UP001174909"/>
    </source>
</evidence>
<organism evidence="4 5">
    <name type="scientific">Geodia barretti</name>
    <name type="common">Barrett's horny sponge</name>
    <dbReference type="NCBI Taxonomy" id="519541"/>
    <lineage>
        <taxon>Eukaryota</taxon>
        <taxon>Metazoa</taxon>
        <taxon>Porifera</taxon>
        <taxon>Demospongiae</taxon>
        <taxon>Heteroscleromorpha</taxon>
        <taxon>Tetractinellida</taxon>
        <taxon>Astrophorina</taxon>
        <taxon>Geodiidae</taxon>
        <taxon>Geodia</taxon>
    </lineage>
</organism>
<evidence type="ECO:0000256" key="3">
    <source>
        <dbReference type="SAM" id="MobiDB-lite"/>
    </source>
</evidence>
<dbReference type="Gene3D" id="3.90.950.10">
    <property type="match status" value="1"/>
</dbReference>
<gene>
    <name evidence="4" type="ORF">GBAR_LOCUS23109</name>
</gene>
<dbReference type="PANTHER" id="PTHR11067:SF9">
    <property type="entry name" value="INOSINE TRIPHOSPHATE PYROPHOSPHATASE"/>
    <property type="match status" value="1"/>
</dbReference>
<dbReference type="SUPFAM" id="SSF52972">
    <property type="entry name" value="ITPase-like"/>
    <property type="match status" value="1"/>
</dbReference>
<evidence type="ECO:0000313" key="4">
    <source>
        <dbReference type="EMBL" id="CAI8041585.1"/>
    </source>
</evidence>
<name>A0AA35T4E8_GEOBA</name>
<dbReference type="AlphaFoldDB" id="A0AA35T4E8"/>
<keyword evidence="5" id="KW-1185">Reference proteome</keyword>
<dbReference type="GO" id="GO:0047429">
    <property type="term" value="F:nucleoside triphosphate diphosphatase activity"/>
    <property type="evidence" value="ECO:0007669"/>
    <property type="project" value="InterPro"/>
</dbReference>
<reference evidence="4" key="1">
    <citation type="submission" date="2023-03" db="EMBL/GenBank/DDBJ databases">
        <authorList>
            <person name="Steffen K."/>
            <person name="Cardenas P."/>
        </authorList>
    </citation>
    <scope>NUCLEOTIDE SEQUENCE</scope>
</reference>
<dbReference type="PANTHER" id="PTHR11067">
    <property type="entry name" value="INOSINE TRIPHOSPHATE PYROPHOSPHATASE/HAM1 PROTEIN"/>
    <property type="match status" value="1"/>
</dbReference>
<keyword evidence="2" id="KW-0378">Hydrolase</keyword>
<comment type="caution">
    <text evidence="4">The sequence shown here is derived from an EMBL/GenBank/DDBJ whole genome shotgun (WGS) entry which is preliminary data.</text>
</comment>
<evidence type="ECO:0000256" key="2">
    <source>
        <dbReference type="ARBA" id="ARBA00022801"/>
    </source>
</evidence>
<accession>A0AA35T4E8</accession>
<dbReference type="EMBL" id="CASHTH010003195">
    <property type="protein sequence ID" value="CAI8041585.1"/>
    <property type="molecule type" value="Genomic_DNA"/>
</dbReference>
<evidence type="ECO:0000256" key="1">
    <source>
        <dbReference type="ARBA" id="ARBA00008023"/>
    </source>
</evidence>
<feature type="compositionally biased region" description="Basic and acidic residues" evidence="3">
    <location>
        <begin position="66"/>
        <end position="79"/>
    </location>
</feature>
<sequence length="150" mass="16367">MSEGNDREGPFLSREAARAYRDTVAAAKVANTPTSSLDILLGGVHTPSAPARKNKRSLVEYGSEQGGRERRDVRHRQPQEVEEVRAILGESLGWTLTSRDVDLPELQGEPEDIARDKCLLASERVEGAVMTEDTVSVTMLGGCWTDINGC</sequence>
<dbReference type="Proteomes" id="UP001174909">
    <property type="component" value="Unassembled WGS sequence"/>
</dbReference>
<dbReference type="GO" id="GO:0005737">
    <property type="term" value="C:cytoplasm"/>
    <property type="evidence" value="ECO:0007669"/>
    <property type="project" value="TreeGrafter"/>
</dbReference>
<dbReference type="GO" id="GO:0009143">
    <property type="term" value="P:nucleoside triphosphate catabolic process"/>
    <property type="evidence" value="ECO:0007669"/>
    <property type="project" value="InterPro"/>
</dbReference>
<dbReference type="InterPro" id="IPR029001">
    <property type="entry name" value="ITPase-like_fam"/>
</dbReference>